<dbReference type="Proteomes" id="UP000799302">
    <property type="component" value="Unassembled WGS sequence"/>
</dbReference>
<dbReference type="AlphaFoldDB" id="A0A6A6TXG1"/>
<dbReference type="PANTHER" id="PTHR22601">
    <property type="entry name" value="ISP4 LIKE PROTEIN"/>
    <property type="match status" value="1"/>
</dbReference>
<protein>
    <submittedName>
        <fullName evidence="11">OPT superfamily oligopeptide transporter</fullName>
    </submittedName>
</protein>
<gene>
    <name evidence="11" type="ORF">BT63DRAFT_464846</name>
</gene>
<dbReference type="Pfam" id="PF03169">
    <property type="entry name" value="OPT"/>
    <property type="match status" value="1"/>
</dbReference>
<feature type="transmembrane region" description="Helical" evidence="10">
    <location>
        <begin position="496"/>
        <end position="521"/>
    </location>
</feature>
<evidence type="ECO:0000256" key="10">
    <source>
        <dbReference type="SAM" id="Phobius"/>
    </source>
</evidence>
<feature type="compositionally biased region" description="Basic and acidic residues" evidence="9">
    <location>
        <begin position="10"/>
        <end position="28"/>
    </location>
</feature>
<keyword evidence="8 10" id="KW-0472">Membrane</keyword>
<feature type="transmembrane region" description="Helical" evidence="10">
    <location>
        <begin position="687"/>
        <end position="713"/>
    </location>
</feature>
<dbReference type="GO" id="GO:0035673">
    <property type="term" value="F:oligopeptide transmembrane transporter activity"/>
    <property type="evidence" value="ECO:0007669"/>
    <property type="project" value="InterPro"/>
</dbReference>
<reference evidence="11" key="1">
    <citation type="journal article" date="2020" name="Stud. Mycol.">
        <title>101 Dothideomycetes genomes: a test case for predicting lifestyles and emergence of pathogens.</title>
        <authorList>
            <person name="Haridas S."/>
            <person name="Albert R."/>
            <person name="Binder M."/>
            <person name="Bloem J."/>
            <person name="Labutti K."/>
            <person name="Salamov A."/>
            <person name="Andreopoulos B."/>
            <person name="Baker S."/>
            <person name="Barry K."/>
            <person name="Bills G."/>
            <person name="Bluhm B."/>
            <person name="Cannon C."/>
            <person name="Castanera R."/>
            <person name="Culley D."/>
            <person name="Daum C."/>
            <person name="Ezra D."/>
            <person name="Gonzalez J."/>
            <person name="Henrissat B."/>
            <person name="Kuo A."/>
            <person name="Liang C."/>
            <person name="Lipzen A."/>
            <person name="Lutzoni F."/>
            <person name="Magnuson J."/>
            <person name="Mondo S."/>
            <person name="Nolan M."/>
            <person name="Ohm R."/>
            <person name="Pangilinan J."/>
            <person name="Park H.-J."/>
            <person name="Ramirez L."/>
            <person name="Alfaro M."/>
            <person name="Sun H."/>
            <person name="Tritt A."/>
            <person name="Yoshinaga Y."/>
            <person name="Zwiers L.-H."/>
            <person name="Turgeon B."/>
            <person name="Goodwin S."/>
            <person name="Spatafora J."/>
            <person name="Crous P."/>
            <person name="Grigoriev I."/>
        </authorList>
    </citation>
    <scope>NUCLEOTIDE SEQUENCE</scope>
    <source>
        <strain evidence="11">CBS 115976</strain>
    </source>
</reference>
<evidence type="ECO:0000256" key="9">
    <source>
        <dbReference type="SAM" id="MobiDB-lite"/>
    </source>
</evidence>
<keyword evidence="6" id="KW-0653">Protein transport</keyword>
<keyword evidence="12" id="KW-1185">Reference proteome</keyword>
<feature type="transmembrane region" description="Helical" evidence="10">
    <location>
        <begin position="647"/>
        <end position="667"/>
    </location>
</feature>
<evidence type="ECO:0000256" key="5">
    <source>
        <dbReference type="ARBA" id="ARBA00022856"/>
    </source>
</evidence>
<keyword evidence="5" id="KW-0571">Peptide transport</keyword>
<evidence type="ECO:0000256" key="4">
    <source>
        <dbReference type="ARBA" id="ARBA00022692"/>
    </source>
</evidence>
<dbReference type="NCBIfam" id="TIGR00728">
    <property type="entry name" value="OPT_sfam"/>
    <property type="match status" value="1"/>
</dbReference>
<proteinExistence type="inferred from homology"/>
<dbReference type="InterPro" id="IPR004813">
    <property type="entry name" value="OPT"/>
</dbReference>
<dbReference type="InterPro" id="IPR004648">
    <property type="entry name" value="Oligpept_transpt"/>
</dbReference>
<sequence>MASKFGDSGINEKHPEADRTEYVEDSKRGALTTVEYASSDEEGQEAPKPPTTARDLVTEVLSVEDDPTLSPWTFRMWFVGVGVSVFAGTITTINTFKPQSIHIHLVFVAVITYILGTAMAVVLPSKGKLGRILNPGPFNKKEHSAICIMVAASAATPEAMQVLAVQRLFYNIEVKPPVAIFLILSTQMLGYGVAGLLRPTLIYPSKMLYPTNLPTASLLENLHRDRKNSTSKMRVFYIAFSVLFLWQAFPQYIMPLLAGVSIFCLSMRKNLLVTNLFGGSMANEGLGFLSMSFDWSMISSHGNPLWLPFQTLMNTMVGYLIAIPLIMGLYYSNTWDANKFPFLSPNMYSHKSTAQKYKVYNQTRILNSRHEVDHDLLMKEGLPYLTAAGALGKTIMNMAITAAISHMILWHHNDLKSALEIFSPLKLIFKPKQWNFKFWTWKTERPTPEEAEEICPHYRVMLNYDEVPSWWFGGLWVLSAAIGLLCSQLAGSTLEIWAFFVAVFLSATLLIFFAALTAMFGTTLNVQPLIQMIGAYLLPGRPVANLYFATFGYNSLYQAKNMLKDLKLGQYLHLAPKATFTCQIIGTVIGCVMSYIMMMQITEEKRDILLAIQGTNVWSGQLVQSQNSAAMTWGGLAKYLYSWGARYQYVSFAFVIGIFAPVPFWVAHQFLPKLRLDYWNTAIIGGYMYHLTQGTHSGILFHFVSGFISQFWLRKYKTNWFIKYNYIMSAGIDGGAQVINFILTFAVFGAGGKVVPFPPYWGNNHEKGNYDYCLRDPALGSGKHKKKGGGKSSGGE</sequence>
<keyword evidence="7 10" id="KW-1133">Transmembrane helix</keyword>
<feature type="transmembrane region" description="Helical" evidence="10">
    <location>
        <begin position="143"/>
        <end position="165"/>
    </location>
</feature>
<feature type="transmembrane region" description="Helical" evidence="10">
    <location>
        <begin position="235"/>
        <end position="265"/>
    </location>
</feature>
<evidence type="ECO:0000313" key="11">
    <source>
        <dbReference type="EMBL" id="KAF2664769.1"/>
    </source>
</evidence>
<evidence type="ECO:0000256" key="1">
    <source>
        <dbReference type="ARBA" id="ARBA00004141"/>
    </source>
</evidence>
<organism evidence="11 12">
    <name type="scientific">Microthyrium microscopicum</name>
    <dbReference type="NCBI Taxonomy" id="703497"/>
    <lineage>
        <taxon>Eukaryota</taxon>
        <taxon>Fungi</taxon>
        <taxon>Dikarya</taxon>
        <taxon>Ascomycota</taxon>
        <taxon>Pezizomycotina</taxon>
        <taxon>Dothideomycetes</taxon>
        <taxon>Dothideomycetes incertae sedis</taxon>
        <taxon>Microthyriales</taxon>
        <taxon>Microthyriaceae</taxon>
        <taxon>Microthyrium</taxon>
    </lineage>
</organism>
<feature type="transmembrane region" description="Helical" evidence="10">
    <location>
        <begin position="177"/>
        <end position="197"/>
    </location>
</feature>
<feature type="transmembrane region" description="Helical" evidence="10">
    <location>
        <begin position="272"/>
        <end position="291"/>
    </location>
</feature>
<feature type="region of interest" description="Disordered" evidence="9">
    <location>
        <begin position="1"/>
        <end position="52"/>
    </location>
</feature>
<feature type="transmembrane region" description="Helical" evidence="10">
    <location>
        <begin position="76"/>
        <end position="96"/>
    </location>
</feature>
<evidence type="ECO:0000256" key="7">
    <source>
        <dbReference type="ARBA" id="ARBA00022989"/>
    </source>
</evidence>
<evidence type="ECO:0000256" key="8">
    <source>
        <dbReference type="ARBA" id="ARBA00023136"/>
    </source>
</evidence>
<feature type="transmembrane region" description="Helical" evidence="10">
    <location>
        <begin position="103"/>
        <end position="123"/>
    </location>
</feature>
<dbReference type="OrthoDB" id="9986677at2759"/>
<dbReference type="EMBL" id="MU004242">
    <property type="protein sequence ID" value="KAF2664769.1"/>
    <property type="molecule type" value="Genomic_DNA"/>
</dbReference>
<accession>A0A6A6TXG1</accession>
<comment type="subcellular location">
    <subcellularLocation>
        <location evidence="1">Membrane</location>
        <topology evidence="1">Multi-pass membrane protein</topology>
    </subcellularLocation>
</comment>
<feature type="transmembrane region" description="Helical" evidence="10">
    <location>
        <begin position="311"/>
        <end position="331"/>
    </location>
</feature>
<dbReference type="GO" id="GO:0015031">
    <property type="term" value="P:protein transport"/>
    <property type="evidence" value="ECO:0007669"/>
    <property type="project" value="UniProtKB-KW"/>
</dbReference>
<keyword evidence="4 10" id="KW-0812">Transmembrane</keyword>
<comment type="similarity">
    <text evidence="2">Belongs to the oligopeptide OPT transporter family.</text>
</comment>
<evidence type="ECO:0000256" key="6">
    <source>
        <dbReference type="ARBA" id="ARBA00022927"/>
    </source>
</evidence>
<name>A0A6A6TXG1_9PEZI</name>
<feature type="transmembrane region" description="Helical" evidence="10">
    <location>
        <begin position="469"/>
        <end position="490"/>
    </location>
</feature>
<evidence type="ECO:0000256" key="3">
    <source>
        <dbReference type="ARBA" id="ARBA00022448"/>
    </source>
</evidence>
<keyword evidence="3" id="KW-0813">Transport</keyword>
<dbReference type="GO" id="GO:0016020">
    <property type="term" value="C:membrane"/>
    <property type="evidence" value="ECO:0007669"/>
    <property type="project" value="UniProtKB-SubCell"/>
</dbReference>
<evidence type="ECO:0000256" key="2">
    <source>
        <dbReference type="ARBA" id="ARBA00008807"/>
    </source>
</evidence>
<feature type="transmembrane region" description="Helical" evidence="10">
    <location>
        <begin position="574"/>
        <end position="596"/>
    </location>
</feature>
<evidence type="ECO:0000313" key="12">
    <source>
        <dbReference type="Proteomes" id="UP000799302"/>
    </source>
</evidence>